<dbReference type="PANTHER" id="PTHR11911:SF111">
    <property type="entry name" value="INOSINE-5'-MONOPHOSPHATE DEHYDROGENASE"/>
    <property type="match status" value="1"/>
</dbReference>
<evidence type="ECO:0000256" key="13">
    <source>
        <dbReference type="HAMAP-Rule" id="MF_01964"/>
    </source>
</evidence>
<feature type="domain" description="CBS" evidence="20">
    <location>
        <begin position="95"/>
        <end position="151"/>
    </location>
</feature>
<feature type="binding site" evidence="13">
    <location>
        <position position="420"/>
    </location>
    <ligand>
        <name>IMP</name>
        <dbReference type="ChEBI" id="CHEBI:58053"/>
    </ligand>
</feature>
<feature type="binding site" evidence="15">
    <location>
        <begin position="251"/>
        <end position="253"/>
    </location>
    <ligand>
        <name>NAD(+)</name>
        <dbReference type="ChEBI" id="CHEBI:57540"/>
    </ligand>
</feature>
<evidence type="ECO:0000256" key="17">
    <source>
        <dbReference type="PROSITE-ProRule" id="PRU00703"/>
    </source>
</evidence>
<feature type="active site" description="Thioimidate intermediate" evidence="13 14">
    <location>
        <position position="308"/>
    </location>
</feature>
<dbReference type="SUPFAM" id="SSF51412">
    <property type="entry name" value="Inosine monophosphate dehydrogenase (IMPDH)"/>
    <property type="match status" value="1"/>
</dbReference>
<dbReference type="Pfam" id="PF00571">
    <property type="entry name" value="CBS"/>
    <property type="match status" value="2"/>
</dbReference>
<name>W5T1Q3_BORHE</name>
<evidence type="ECO:0000256" key="5">
    <source>
        <dbReference type="ARBA" id="ARBA00022737"/>
    </source>
</evidence>
<keyword evidence="10 13" id="KW-0520">NAD</keyword>
<dbReference type="SMART" id="SM01240">
    <property type="entry name" value="IMPDH"/>
    <property type="match status" value="1"/>
</dbReference>
<evidence type="ECO:0000256" key="11">
    <source>
        <dbReference type="ARBA" id="ARBA00023122"/>
    </source>
</evidence>
<keyword evidence="4 13" id="KW-0479">Metal-binding</keyword>
<feature type="binding site" description="in other chain" evidence="13 16">
    <location>
        <position position="303"/>
    </location>
    <ligand>
        <name>K(+)</name>
        <dbReference type="ChEBI" id="CHEBI:29103"/>
        <note>ligand shared between two tetrameric partners</note>
    </ligand>
</feature>
<dbReference type="GO" id="GO:0006183">
    <property type="term" value="P:GTP biosynthetic process"/>
    <property type="evidence" value="ECO:0007669"/>
    <property type="project" value="TreeGrafter"/>
</dbReference>
<feature type="binding site" evidence="13">
    <location>
        <position position="251"/>
    </location>
    <ligand>
        <name>NAD(+)</name>
        <dbReference type="ChEBI" id="CHEBI:57540"/>
    </ligand>
</feature>
<dbReference type="Gene3D" id="3.20.20.70">
    <property type="entry name" value="Aldolase class I"/>
    <property type="match status" value="1"/>
</dbReference>
<dbReference type="InterPro" id="IPR046342">
    <property type="entry name" value="CBS_dom_sf"/>
</dbReference>
<feature type="binding site" evidence="13 15">
    <location>
        <begin position="301"/>
        <end position="303"/>
    </location>
    <ligand>
        <name>NAD(+)</name>
        <dbReference type="ChEBI" id="CHEBI:57540"/>
    </ligand>
</feature>
<dbReference type="PROSITE" id="PS51371">
    <property type="entry name" value="CBS"/>
    <property type="match status" value="2"/>
</dbReference>
<dbReference type="InterPro" id="IPR001093">
    <property type="entry name" value="IMP_DH_GMPRt"/>
</dbReference>
<sequence>MIDKIVKEALTFDDVSLIPRKSSVLPSNVDLRTKLTKNISLNIPFLSSAMDTVTESRMAIAIAKEGGMGIIHKNITIEAQRKEVEIVKAYHRTGIIKNPITIDENANVQEARILISKHKISALPVTDKTGKILGLVTSRDIKYIMDDNVPVMNAMTKKLITAKEDITLTEAKEILSKHKIEKLLIVDEANNLRGLITCKDIDHVEHQEYFPNACKDVKNRLRVGAAVSTDVDTLERVEELVKADVDVIAIDSAHGHSTRVIELVRNIKNKYPNLDVIAGNIVTKEAALDLIDAGADCLKVGIGPGSICTTRIVAGVGIPQLTAINDVFEACKHTNTCIIADGGIRFSGDIVKAIAVGADSVMIGNLFAGAHESPSEEIVYNGKKFKIYVGMGSLSAMARGSKSRYFQLENKESPGKLVPEGIEGMVPYAGKLKDIIFQLKGGLMSGMGYVGVGTILELKTKAKFVKISAASLRESHAHDVLENKNNLI</sequence>
<dbReference type="PROSITE" id="PS00487">
    <property type="entry name" value="IMP_DH_GMP_RED"/>
    <property type="match status" value="1"/>
</dbReference>
<evidence type="ECO:0000259" key="20">
    <source>
        <dbReference type="PROSITE" id="PS51371"/>
    </source>
</evidence>
<dbReference type="AlphaFoldDB" id="W5T1Q3"/>
<keyword evidence="5" id="KW-0677">Repeat</keyword>
<keyword evidence="21" id="KW-0614">Plasmid</keyword>
<feature type="binding site" description="in other chain" evidence="13 16">
    <location>
        <position position="308"/>
    </location>
    <ligand>
        <name>K(+)</name>
        <dbReference type="ChEBI" id="CHEBI:29103"/>
        <note>ligand shared between two tetrameric partners</note>
    </ligand>
</feature>
<feature type="binding site" evidence="13">
    <location>
        <begin position="341"/>
        <end position="343"/>
    </location>
    <ligand>
        <name>IMP</name>
        <dbReference type="ChEBI" id="CHEBI:58053"/>
    </ligand>
</feature>
<evidence type="ECO:0000256" key="6">
    <source>
        <dbReference type="ARBA" id="ARBA00022749"/>
    </source>
</evidence>
<protein>
    <recommendedName>
        <fullName evidence="13 19">Inosine-5'-monophosphate dehydrogenase</fullName>
        <shortName evidence="13">IMP dehydrogenase</shortName>
        <shortName evidence="13">IMPD</shortName>
        <shortName evidence="13">IMPDH</shortName>
        <ecNumber evidence="13 19">1.1.1.205</ecNumber>
    </recommendedName>
</protein>
<dbReference type="HAMAP" id="MF_01964">
    <property type="entry name" value="IMPDH"/>
    <property type="match status" value="1"/>
</dbReference>
<comment type="catalytic activity">
    <reaction evidence="12 13 19">
        <text>IMP + NAD(+) + H2O = XMP + NADH + H(+)</text>
        <dbReference type="Rhea" id="RHEA:11708"/>
        <dbReference type="ChEBI" id="CHEBI:15377"/>
        <dbReference type="ChEBI" id="CHEBI:15378"/>
        <dbReference type="ChEBI" id="CHEBI:57464"/>
        <dbReference type="ChEBI" id="CHEBI:57540"/>
        <dbReference type="ChEBI" id="CHEBI:57945"/>
        <dbReference type="ChEBI" id="CHEBI:58053"/>
        <dbReference type="EC" id="1.1.1.205"/>
    </reaction>
</comment>
<comment type="pathway">
    <text evidence="13 19">Purine metabolism; XMP biosynthesis via de novo pathway; XMP from IMP: step 1/1.</text>
</comment>
<feature type="binding site" description="in other chain" evidence="13 16">
    <location>
        <position position="305"/>
    </location>
    <ligand>
        <name>K(+)</name>
        <dbReference type="ChEBI" id="CHEBI:29103"/>
        <note>ligand shared between two tetrameric partners</note>
    </ligand>
</feature>
<evidence type="ECO:0000256" key="3">
    <source>
        <dbReference type="ARBA" id="ARBA00011881"/>
    </source>
</evidence>
<dbReference type="InterPro" id="IPR015875">
    <property type="entry name" value="IMP_DH/GMP_Rdtase_CS"/>
</dbReference>
<evidence type="ECO:0000256" key="15">
    <source>
        <dbReference type="PIRSR" id="PIRSR000130-3"/>
    </source>
</evidence>
<keyword evidence="8 13" id="KW-0630">Potassium</keyword>
<evidence type="ECO:0000256" key="7">
    <source>
        <dbReference type="ARBA" id="ARBA00022755"/>
    </source>
</evidence>
<evidence type="ECO:0000256" key="9">
    <source>
        <dbReference type="ARBA" id="ARBA00023002"/>
    </source>
</evidence>
<keyword evidence="11 17" id="KW-0129">CBS domain</keyword>
<dbReference type="GO" id="GO:0000166">
    <property type="term" value="F:nucleotide binding"/>
    <property type="evidence" value="ECO:0007669"/>
    <property type="project" value="UniProtKB-UniRule"/>
</dbReference>
<dbReference type="UniPathway" id="UPA00601">
    <property type="reaction ID" value="UER00295"/>
</dbReference>
<dbReference type="SMART" id="SM00116">
    <property type="entry name" value="CBS"/>
    <property type="match status" value="2"/>
</dbReference>
<comment type="activity regulation">
    <text evidence="13">Mycophenolic acid (MPA) is a non-competitive inhibitor that prevents formation of the closed enzyme conformation by binding to the same site as the amobile flap. In contrast, mizoribine monophosphate (MZP) is a competitive inhibitor that induces the closed conformation. MPA is a potent inhibitor of mammalian IMPDHs but a poor inhibitor of the bacterial enzymes. MZP is a more potent inhibitor of bacterial IMPDH.</text>
</comment>
<dbReference type="Pfam" id="PF00478">
    <property type="entry name" value="IMPDH"/>
    <property type="match status" value="1"/>
</dbReference>
<gene>
    <name evidence="13" type="primary">guaB</name>
    <name evidence="21" type="ORF">BHO_0018100</name>
</gene>
<evidence type="ECO:0000256" key="16">
    <source>
        <dbReference type="PIRSR" id="PIRSR000130-4"/>
    </source>
</evidence>
<comment type="subunit">
    <text evidence="3 13">Homotetramer.</text>
</comment>
<evidence type="ECO:0000256" key="4">
    <source>
        <dbReference type="ARBA" id="ARBA00022723"/>
    </source>
</evidence>
<comment type="function">
    <text evidence="13">Catalyzes the conversion of inosine 5'-phosphate (IMP) to xanthosine 5'-phosphate (XMP), the first committed and rate-limiting step in the de novo synthesis of guanine nucleotides, and therefore plays an important role in the regulation of cell growth.</text>
</comment>
<proteinExistence type="inferred from homology"/>
<evidence type="ECO:0000256" key="19">
    <source>
        <dbReference type="RuleBase" id="RU003928"/>
    </source>
</evidence>
<comment type="cofactor">
    <cofactor evidence="1 13">
        <name>K(+)</name>
        <dbReference type="ChEBI" id="CHEBI:29103"/>
    </cofactor>
</comment>
<dbReference type="PIRSF" id="PIRSF000130">
    <property type="entry name" value="IMPDH"/>
    <property type="match status" value="1"/>
</dbReference>
<feature type="binding site" evidence="13">
    <location>
        <position position="475"/>
    </location>
    <ligand>
        <name>K(+)</name>
        <dbReference type="ChEBI" id="CHEBI:29103"/>
        <note>ligand shared between two tetrameric partners</note>
    </ligand>
</feature>
<feature type="binding site" evidence="13">
    <location>
        <begin position="364"/>
        <end position="365"/>
    </location>
    <ligand>
        <name>IMP</name>
        <dbReference type="ChEBI" id="CHEBI:58053"/>
    </ligand>
</feature>
<dbReference type="GO" id="GO:0003938">
    <property type="term" value="F:IMP dehydrogenase activity"/>
    <property type="evidence" value="ECO:0007669"/>
    <property type="project" value="UniProtKB-UniRule"/>
</dbReference>
<evidence type="ECO:0000313" key="21">
    <source>
        <dbReference type="EMBL" id="AHH13107.1"/>
    </source>
</evidence>
<dbReference type="CDD" id="cd04601">
    <property type="entry name" value="CBS_pair_IMPDH"/>
    <property type="match status" value="1"/>
</dbReference>
<evidence type="ECO:0000256" key="10">
    <source>
        <dbReference type="ARBA" id="ARBA00023027"/>
    </source>
</evidence>
<dbReference type="SUPFAM" id="SSF54631">
    <property type="entry name" value="CBS-domain pair"/>
    <property type="match status" value="1"/>
</dbReference>
<evidence type="ECO:0000256" key="2">
    <source>
        <dbReference type="ARBA" id="ARBA00005502"/>
    </source>
</evidence>
<evidence type="ECO:0000256" key="8">
    <source>
        <dbReference type="ARBA" id="ARBA00022958"/>
    </source>
</evidence>
<dbReference type="EC" id="1.1.1.205" evidence="13 19"/>
<feature type="binding site" evidence="13">
    <location>
        <position position="476"/>
    </location>
    <ligand>
        <name>K(+)</name>
        <dbReference type="ChEBI" id="CHEBI:29103"/>
        <note>ligand shared between two tetrameric partners</note>
    </ligand>
</feature>
<keyword evidence="6 13" id="KW-0332">GMP biosynthesis</keyword>
<evidence type="ECO:0000256" key="14">
    <source>
        <dbReference type="PIRSR" id="PIRSR000130-1"/>
    </source>
</evidence>
<accession>W5T1Q3</accession>
<dbReference type="EMBL" id="CP005711">
    <property type="protein sequence ID" value="AHH13107.1"/>
    <property type="molecule type" value="Genomic_DNA"/>
</dbReference>
<dbReference type="CDD" id="cd00381">
    <property type="entry name" value="IMPDH"/>
    <property type="match status" value="1"/>
</dbReference>
<evidence type="ECO:0000256" key="12">
    <source>
        <dbReference type="ARBA" id="ARBA00048028"/>
    </source>
</evidence>
<dbReference type="PANTHER" id="PTHR11911">
    <property type="entry name" value="INOSINE-5-MONOPHOSPHATE DEHYDROGENASE RELATED"/>
    <property type="match status" value="1"/>
</dbReference>
<comment type="similarity">
    <text evidence="2 13 18">Belongs to the IMPDH/GMPR family.</text>
</comment>
<evidence type="ECO:0000256" key="18">
    <source>
        <dbReference type="RuleBase" id="RU003927"/>
    </source>
</evidence>
<keyword evidence="9 13" id="KW-0560">Oxidoreductase</keyword>
<feature type="binding site" evidence="13">
    <location>
        <begin position="388"/>
        <end position="392"/>
    </location>
    <ligand>
        <name>IMP</name>
        <dbReference type="ChEBI" id="CHEBI:58053"/>
    </ligand>
</feature>
<dbReference type="NCBIfam" id="TIGR01302">
    <property type="entry name" value="IMP_dehydrog"/>
    <property type="match status" value="1"/>
</dbReference>
<feature type="binding site" evidence="13">
    <location>
        <position position="306"/>
    </location>
    <ligand>
        <name>IMP</name>
        <dbReference type="ChEBI" id="CHEBI:58053"/>
    </ligand>
</feature>
<feature type="domain" description="CBS" evidence="20">
    <location>
        <begin position="155"/>
        <end position="212"/>
    </location>
</feature>
<dbReference type="InterPro" id="IPR013785">
    <property type="entry name" value="Aldolase_TIM"/>
</dbReference>
<comment type="caution">
    <text evidence="13">Lacks conserved residue(s) required for the propagation of feature annotation.</text>
</comment>
<feature type="binding site" evidence="13">
    <location>
        <position position="474"/>
    </location>
    <ligand>
        <name>K(+)</name>
        <dbReference type="ChEBI" id="CHEBI:29103"/>
        <note>ligand shared between two tetrameric partners</note>
    </ligand>
</feature>
<dbReference type="FunFam" id="3.20.20.70:FF:000003">
    <property type="entry name" value="GMP reductase"/>
    <property type="match status" value="1"/>
</dbReference>
<dbReference type="InterPro" id="IPR000644">
    <property type="entry name" value="CBS_dom"/>
</dbReference>
<dbReference type="InterPro" id="IPR005990">
    <property type="entry name" value="IMP_DH"/>
</dbReference>
<organism evidence="21">
    <name type="scientific">Borrelia hermsii YBT</name>
    <dbReference type="NCBI Taxonomy" id="1313295"/>
    <lineage>
        <taxon>Bacteria</taxon>
        <taxon>Pseudomonadati</taxon>
        <taxon>Spirochaetota</taxon>
        <taxon>Spirochaetia</taxon>
        <taxon>Spirochaetales</taxon>
        <taxon>Borreliaceae</taxon>
        <taxon>Borrelia</taxon>
    </lineage>
</organism>
<dbReference type="HOGENOM" id="CLU_022552_0_1_12"/>
<dbReference type="RefSeq" id="WP_025407034.1">
    <property type="nucleotide sequence ID" value="NZ_CP005711.1"/>
</dbReference>
<dbReference type="GO" id="GO:0046872">
    <property type="term" value="F:metal ion binding"/>
    <property type="evidence" value="ECO:0007669"/>
    <property type="project" value="UniProtKB-UniRule"/>
</dbReference>
<geneLocation type="plasmid" evidence="21">
    <name>unnamed</name>
</geneLocation>
<dbReference type="GO" id="GO:0006177">
    <property type="term" value="P:GMP biosynthetic process"/>
    <property type="evidence" value="ECO:0007669"/>
    <property type="project" value="UniProtKB-UniRule"/>
</dbReference>
<feature type="active site" description="Proton acceptor" evidence="13 14">
    <location>
        <position position="404"/>
    </location>
</feature>
<evidence type="ECO:0000256" key="1">
    <source>
        <dbReference type="ARBA" id="ARBA00001958"/>
    </source>
</evidence>
<keyword evidence="7 13" id="KW-0658">Purine biosynthesis</keyword>
<reference evidence="21" key="1">
    <citation type="submission" date="2013-04" db="EMBL/GenBank/DDBJ databases">
        <title>Comparative Genomics of Relapsing Fever Spirochetes.</title>
        <authorList>
            <person name="Schwan T.G."/>
            <person name="Raffel S.J."/>
            <person name="Porcella S.F."/>
            <person name="Martens C.A."/>
            <person name="Bruno D.P."/>
            <person name="Ricklefs S.M."/>
            <person name="Barbian K.B."/>
        </authorList>
    </citation>
    <scope>NUCLEOTIDE SEQUENCE</scope>
    <source>
        <strain evidence="21">YBT</strain>
        <plasmid evidence="21">unnamed</plasmid>
    </source>
</reference>